<dbReference type="Proteomes" id="UP000250140">
    <property type="component" value="Unassembled WGS sequence"/>
</dbReference>
<feature type="compositionally biased region" description="Polar residues" evidence="1">
    <location>
        <begin position="75"/>
        <end position="86"/>
    </location>
</feature>
<dbReference type="GO" id="GO:0033768">
    <property type="term" value="C:SUMO-targeted ubiquitin ligase complex"/>
    <property type="evidence" value="ECO:0007669"/>
    <property type="project" value="TreeGrafter"/>
</dbReference>
<feature type="region of interest" description="Disordered" evidence="1">
    <location>
        <begin position="1"/>
        <end position="119"/>
    </location>
</feature>
<accession>A0A8E2JSJ5</accession>
<evidence type="ECO:0000313" key="2">
    <source>
        <dbReference type="EMBL" id="OCL07893.1"/>
    </source>
</evidence>
<reference evidence="2 3" key="1">
    <citation type="journal article" date="2016" name="Nat. Commun.">
        <title>Ectomycorrhizal ecology is imprinted in the genome of the dominant symbiotic fungus Cenococcum geophilum.</title>
        <authorList>
            <consortium name="DOE Joint Genome Institute"/>
            <person name="Peter M."/>
            <person name="Kohler A."/>
            <person name="Ohm R.A."/>
            <person name="Kuo A."/>
            <person name="Krutzmann J."/>
            <person name="Morin E."/>
            <person name="Arend M."/>
            <person name="Barry K.W."/>
            <person name="Binder M."/>
            <person name="Choi C."/>
            <person name="Clum A."/>
            <person name="Copeland A."/>
            <person name="Grisel N."/>
            <person name="Haridas S."/>
            <person name="Kipfer T."/>
            <person name="LaButti K."/>
            <person name="Lindquist E."/>
            <person name="Lipzen A."/>
            <person name="Maire R."/>
            <person name="Meier B."/>
            <person name="Mihaltcheva S."/>
            <person name="Molinier V."/>
            <person name="Murat C."/>
            <person name="Poggeler S."/>
            <person name="Quandt C.A."/>
            <person name="Sperisen C."/>
            <person name="Tritt A."/>
            <person name="Tisserant E."/>
            <person name="Crous P.W."/>
            <person name="Henrissat B."/>
            <person name="Nehls U."/>
            <person name="Egli S."/>
            <person name="Spatafora J.W."/>
            <person name="Grigoriev I.V."/>
            <person name="Martin F.M."/>
        </authorList>
    </citation>
    <scope>NUCLEOTIDE SEQUENCE [LARGE SCALE GENOMIC DNA]</scope>
    <source>
        <strain evidence="2 3">CBS 207.34</strain>
    </source>
</reference>
<proteinExistence type="predicted"/>
<evidence type="ECO:0000313" key="3">
    <source>
        <dbReference type="Proteomes" id="UP000250140"/>
    </source>
</evidence>
<keyword evidence="3" id="KW-1185">Reference proteome</keyword>
<dbReference type="InterPro" id="IPR038886">
    <property type="entry name" value="E3_SLX5/Rfp1"/>
</dbReference>
<feature type="compositionally biased region" description="Low complexity" evidence="1">
    <location>
        <begin position="97"/>
        <end position="111"/>
    </location>
</feature>
<feature type="compositionally biased region" description="Basic and acidic residues" evidence="1">
    <location>
        <begin position="17"/>
        <end position="26"/>
    </location>
</feature>
<gene>
    <name evidence="2" type="ORF">AOQ84DRAFT_51199</name>
</gene>
<protein>
    <submittedName>
        <fullName evidence="2">Uncharacterized protein</fullName>
    </submittedName>
</protein>
<evidence type="ECO:0000256" key="1">
    <source>
        <dbReference type="SAM" id="MobiDB-lite"/>
    </source>
</evidence>
<sequence length="378" mass="41698">MDSDSCFGCSHRHKRTHTEMEGDHRQSPTWNPYHRPSTADESRSSQSHPRMSGLHLPPLRPQRFAGDGLDFRQPVSATATSNSSQAFIDLTSDDAGPSAPASAPEPVQASSNRASRPPRYNREIIAIDEDTQPPIHIPDSPEVEFISARTIDPPRQPSQPRLIPDIDLTDEGFEIFGARPREGGGGGVNMAFPAFRFAREVENIFREAAGEIPHLRRAIQRVRGSGARRDTVGVEVEVQPRAGRHRTNVIYGFNAPNLDFEVVGFDMGQQRQRTATPTYEAPPAAPEGFTRSPAEDDVLVCPNCGDELCVGDTDLKKQVWILKACGHVYCGDCTENRAQKAKKRKEKGVVHPPPFKSCVVEGCDKKCQARGAMIQIFL</sequence>
<dbReference type="GO" id="GO:0004842">
    <property type="term" value="F:ubiquitin-protein transferase activity"/>
    <property type="evidence" value="ECO:0007669"/>
    <property type="project" value="TreeGrafter"/>
</dbReference>
<dbReference type="AlphaFoldDB" id="A0A8E2JSJ5"/>
<organism evidence="2 3">
    <name type="scientific">Glonium stellatum</name>
    <dbReference type="NCBI Taxonomy" id="574774"/>
    <lineage>
        <taxon>Eukaryota</taxon>
        <taxon>Fungi</taxon>
        <taxon>Dikarya</taxon>
        <taxon>Ascomycota</taxon>
        <taxon>Pezizomycotina</taxon>
        <taxon>Dothideomycetes</taxon>
        <taxon>Pleosporomycetidae</taxon>
        <taxon>Gloniales</taxon>
        <taxon>Gloniaceae</taxon>
        <taxon>Glonium</taxon>
    </lineage>
</organism>
<dbReference type="PANTHER" id="PTHR28042">
    <property type="entry name" value="E3 UBIQUITIN-PROTEIN LIGASE COMPLEX SLX5-SLX8 SUBUNIT SLX5"/>
    <property type="match status" value="1"/>
</dbReference>
<dbReference type="PANTHER" id="PTHR28042:SF1">
    <property type="entry name" value="E3 UBIQUITIN-PROTEIN LIGASE COMPLEX SLX5-SLX8 SUBUNIT SLX5"/>
    <property type="match status" value="1"/>
</dbReference>
<name>A0A8E2JSJ5_9PEZI</name>
<dbReference type="EMBL" id="KV749767">
    <property type="protein sequence ID" value="OCL07893.1"/>
    <property type="molecule type" value="Genomic_DNA"/>
</dbReference>
<dbReference type="OrthoDB" id="2398441at2759"/>